<proteinExistence type="predicted"/>
<dbReference type="AlphaFoldDB" id="A0A8S3QYS9"/>
<organism evidence="2 3">
    <name type="scientific">Mytilus edulis</name>
    <name type="common">Blue mussel</name>
    <dbReference type="NCBI Taxonomy" id="6550"/>
    <lineage>
        <taxon>Eukaryota</taxon>
        <taxon>Metazoa</taxon>
        <taxon>Spiralia</taxon>
        <taxon>Lophotrochozoa</taxon>
        <taxon>Mollusca</taxon>
        <taxon>Bivalvia</taxon>
        <taxon>Autobranchia</taxon>
        <taxon>Pteriomorphia</taxon>
        <taxon>Mytilida</taxon>
        <taxon>Mytiloidea</taxon>
        <taxon>Mytilidae</taxon>
        <taxon>Mytilinae</taxon>
        <taxon>Mytilus</taxon>
    </lineage>
</organism>
<protein>
    <recommendedName>
        <fullName evidence="1">C1q domain-containing protein</fullName>
    </recommendedName>
</protein>
<dbReference type="Proteomes" id="UP000683360">
    <property type="component" value="Unassembled WGS sequence"/>
</dbReference>
<comment type="caution">
    <text evidence="2">The sequence shown here is derived from an EMBL/GenBank/DDBJ whole genome shotgun (WGS) entry which is preliminary data.</text>
</comment>
<feature type="domain" description="C1q" evidence="1">
    <location>
        <begin position="96"/>
        <end position="201"/>
    </location>
</feature>
<dbReference type="SUPFAM" id="SSF49842">
    <property type="entry name" value="TNF-like"/>
    <property type="match status" value="1"/>
</dbReference>
<keyword evidence="3" id="KW-1185">Reference proteome</keyword>
<reference evidence="2" key="1">
    <citation type="submission" date="2021-03" db="EMBL/GenBank/DDBJ databases">
        <authorList>
            <person name="Bekaert M."/>
        </authorList>
    </citation>
    <scope>NUCLEOTIDE SEQUENCE</scope>
</reference>
<gene>
    <name evidence="2" type="ORF">MEDL_12915</name>
</gene>
<dbReference type="Gene3D" id="2.60.120.40">
    <property type="match status" value="1"/>
</dbReference>
<evidence type="ECO:0000313" key="2">
    <source>
        <dbReference type="EMBL" id="CAG2198138.1"/>
    </source>
</evidence>
<evidence type="ECO:0000313" key="3">
    <source>
        <dbReference type="Proteomes" id="UP000683360"/>
    </source>
</evidence>
<dbReference type="Pfam" id="PF00386">
    <property type="entry name" value="C1q"/>
    <property type="match status" value="1"/>
</dbReference>
<dbReference type="InterPro" id="IPR001073">
    <property type="entry name" value="C1q_dom"/>
</dbReference>
<dbReference type="InterPro" id="IPR008983">
    <property type="entry name" value="Tumour_necrosis_fac-like_dom"/>
</dbReference>
<dbReference type="EMBL" id="CAJPWZ010000667">
    <property type="protein sequence ID" value="CAG2198138.1"/>
    <property type="molecule type" value="Genomic_DNA"/>
</dbReference>
<accession>A0A8S3QYS9</accession>
<name>A0A8S3QYS9_MYTED</name>
<evidence type="ECO:0000259" key="1">
    <source>
        <dbReference type="Pfam" id="PF00386"/>
    </source>
</evidence>
<dbReference type="OrthoDB" id="6189955at2759"/>
<sequence>MKERARSQDFLALYNMTTHSLHELEVRTQSIGTQLSNIQNDLTMKFHETERRDNLTFAHLHDIEREREATENRNNLTFLRIQQQINNSTEQVAMTAHLTSTSSASGILKFDNIKFSIGINNLAVYRSTGKFVCERKGLYLISSSIRSNSNAGNYYIYLNGNIISETRSGYLSSPPSSMYHTGTVVLALQLHPSDSVWVYNPGYTMHGGMWSTLTIVKVK</sequence>